<organism evidence="1 2">
    <name type="scientific">Paracoccus solventivorans</name>
    <dbReference type="NCBI Taxonomy" id="53463"/>
    <lineage>
        <taxon>Bacteria</taxon>
        <taxon>Pseudomonadati</taxon>
        <taxon>Pseudomonadota</taxon>
        <taxon>Alphaproteobacteria</taxon>
        <taxon>Rhodobacterales</taxon>
        <taxon>Paracoccaceae</taxon>
        <taxon>Paracoccus</taxon>
    </lineage>
</organism>
<evidence type="ECO:0000313" key="1">
    <source>
        <dbReference type="EMBL" id="HHW34424.1"/>
    </source>
</evidence>
<dbReference type="AlphaFoldDB" id="A0A832QWL4"/>
<comment type="caution">
    <text evidence="1">The sequence shown here is derived from an EMBL/GenBank/DDBJ whole genome shotgun (WGS) entry which is preliminary data.</text>
</comment>
<dbReference type="EMBL" id="DULP01000145">
    <property type="protein sequence ID" value="HHW34424.1"/>
    <property type="molecule type" value="Genomic_DNA"/>
</dbReference>
<dbReference type="RefSeq" id="WP_303730458.1">
    <property type="nucleotide sequence ID" value="NZ_DULP01000145.1"/>
</dbReference>
<protein>
    <submittedName>
        <fullName evidence="1">BrnT family toxin</fullName>
    </submittedName>
</protein>
<dbReference type="Pfam" id="PF04365">
    <property type="entry name" value="BrnT_toxin"/>
    <property type="match status" value="1"/>
</dbReference>
<accession>A0A832QWL4</accession>
<sequence>MDLDWDPKKRDDTLKERGLDFAIVAEADWDDALTVEDSRTDYGEARFVSLVPIHERLYVVAWCMRGDKLRVISLRKANARERKIHGES</sequence>
<dbReference type="Gene3D" id="3.10.450.530">
    <property type="entry name" value="Ribonuclease toxin, BrnT, of type II toxin-antitoxin system"/>
    <property type="match status" value="1"/>
</dbReference>
<name>A0A832QWL4_9RHOB</name>
<gene>
    <name evidence="1" type="ORF">GXX24_09855</name>
</gene>
<evidence type="ECO:0000313" key="2">
    <source>
        <dbReference type="Proteomes" id="UP000580830"/>
    </source>
</evidence>
<dbReference type="Proteomes" id="UP000580830">
    <property type="component" value="Unassembled WGS sequence"/>
</dbReference>
<proteinExistence type="predicted"/>
<dbReference type="InterPro" id="IPR038573">
    <property type="entry name" value="BrnT_sf"/>
</dbReference>
<reference evidence="1 2" key="1">
    <citation type="journal article" date="2020" name="Biotechnol. Biofuels">
        <title>New insights from the biogas microbiome by comprehensive genome-resolved metagenomics of nearly 1600 species originating from multiple anaerobic digesters.</title>
        <authorList>
            <person name="Campanaro S."/>
            <person name="Treu L."/>
            <person name="Rodriguez-R L.M."/>
            <person name="Kovalovszki A."/>
            <person name="Ziels R.M."/>
            <person name="Maus I."/>
            <person name="Zhu X."/>
            <person name="Kougias P.G."/>
            <person name="Basile A."/>
            <person name="Luo G."/>
            <person name="Schluter A."/>
            <person name="Konstantinidis K.T."/>
            <person name="Angelidaki I."/>
        </authorList>
    </citation>
    <scope>NUCLEOTIDE SEQUENCE [LARGE SCALE GENOMIC DNA]</scope>
    <source>
        <strain evidence="1">AS04akNAM_125</strain>
    </source>
</reference>
<dbReference type="InterPro" id="IPR007460">
    <property type="entry name" value="BrnT_toxin"/>
</dbReference>